<reference evidence="2 3" key="1">
    <citation type="submission" date="2018-06" db="EMBL/GenBank/DDBJ databases">
        <title>Genomic Encyclopedia of Archaeal and Bacterial Type Strains, Phase II (KMG-II): from individual species to whole genera.</title>
        <authorList>
            <person name="Goeker M."/>
        </authorList>
    </citation>
    <scope>NUCLEOTIDE SEQUENCE [LARGE SCALE GENOMIC DNA]</scope>
    <source>
        <strain evidence="2 3">DSM 24525</strain>
    </source>
</reference>
<evidence type="ECO:0000313" key="3">
    <source>
        <dbReference type="Proteomes" id="UP000249688"/>
    </source>
</evidence>
<dbReference type="OrthoDB" id="7390113at2"/>
<dbReference type="PANTHER" id="PTHR30050">
    <property type="entry name" value="CHROMOSOMAL REPLICATION INITIATOR PROTEIN DNAA"/>
    <property type="match status" value="1"/>
</dbReference>
<gene>
    <name evidence="2" type="ORF">C8P66_11985</name>
</gene>
<comment type="caution">
    <text evidence="2">The sequence shown here is derived from an EMBL/GenBank/DDBJ whole genome shotgun (WGS) entry which is preliminary data.</text>
</comment>
<proteinExistence type="predicted"/>
<organism evidence="2 3">
    <name type="scientific">Humitalea rosea</name>
    <dbReference type="NCBI Taxonomy" id="990373"/>
    <lineage>
        <taxon>Bacteria</taxon>
        <taxon>Pseudomonadati</taxon>
        <taxon>Pseudomonadota</taxon>
        <taxon>Alphaproteobacteria</taxon>
        <taxon>Acetobacterales</taxon>
        <taxon>Roseomonadaceae</taxon>
        <taxon>Humitalea</taxon>
    </lineage>
</organism>
<accession>A0A2W7IU40</accession>
<dbReference type="GO" id="GO:0005886">
    <property type="term" value="C:plasma membrane"/>
    <property type="evidence" value="ECO:0007669"/>
    <property type="project" value="TreeGrafter"/>
</dbReference>
<protein>
    <recommendedName>
        <fullName evidence="1">Hda lid domain-containing protein</fullName>
    </recommendedName>
</protein>
<dbReference type="Proteomes" id="UP000249688">
    <property type="component" value="Unassembled WGS sequence"/>
</dbReference>
<dbReference type="GO" id="GO:0006270">
    <property type="term" value="P:DNA replication initiation"/>
    <property type="evidence" value="ECO:0007669"/>
    <property type="project" value="TreeGrafter"/>
</dbReference>
<dbReference type="PANTHER" id="PTHR30050:SF5">
    <property type="entry name" value="DNAA REGULATORY INACTIVATOR HDA"/>
    <property type="match status" value="1"/>
</dbReference>
<sequence length="242" mass="25694">MMRQLALPLPVTEVFRAGDFLPDDSNAAARAWLADPGRWPMGRLALYGPAGTGKTHLLTTHAAARGWRLLEGSTLRGIPSPAATALDNADLVPEEAALFHLINACAEARLPLLLAGREPPARWAVTLPDLASRLRATTAVALQEPSDELLAALLARHFATRGLLVDAGVQDWLLARLPREAQAVAEAAARLDRAALAAGRRVTRGLARETLDGWAGFGEDCAADDGFLAIEPTPSPARAMLL</sequence>
<feature type="domain" description="Hda lid" evidence="1">
    <location>
        <begin position="150"/>
        <end position="211"/>
    </location>
</feature>
<dbReference type="Pfam" id="PF22688">
    <property type="entry name" value="Hda_lid"/>
    <property type="match status" value="1"/>
</dbReference>
<dbReference type="Gene3D" id="3.40.50.300">
    <property type="entry name" value="P-loop containing nucleotide triphosphate hydrolases"/>
    <property type="match status" value="2"/>
</dbReference>
<dbReference type="EMBL" id="QKYU01000019">
    <property type="protein sequence ID" value="PZW42193.1"/>
    <property type="molecule type" value="Genomic_DNA"/>
</dbReference>
<name>A0A2W7IU40_9PROT</name>
<dbReference type="InterPro" id="IPR027417">
    <property type="entry name" value="P-loop_NTPase"/>
</dbReference>
<dbReference type="InterPro" id="IPR055199">
    <property type="entry name" value="Hda_lid"/>
</dbReference>
<keyword evidence="3" id="KW-1185">Reference proteome</keyword>
<dbReference type="SUPFAM" id="SSF52540">
    <property type="entry name" value="P-loop containing nucleoside triphosphate hydrolases"/>
    <property type="match status" value="1"/>
</dbReference>
<evidence type="ECO:0000259" key="1">
    <source>
        <dbReference type="Pfam" id="PF22688"/>
    </source>
</evidence>
<dbReference type="RefSeq" id="WP_146422910.1">
    <property type="nucleotide sequence ID" value="NZ_QKYU01000019.1"/>
</dbReference>
<dbReference type="Gene3D" id="1.10.8.60">
    <property type="match status" value="1"/>
</dbReference>
<dbReference type="GO" id="GO:0003688">
    <property type="term" value="F:DNA replication origin binding"/>
    <property type="evidence" value="ECO:0007669"/>
    <property type="project" value="TreeGrafter"/>
</dbReference>
<evidence type="ECO:0000313" key="2">
    <source>
        <dbReference type="EMBL" id="PZW42193.1"/>
    </source>
</evidence>
<dbReference type="AlphaFoldDB" id="A0A2W7IU40"/>